<evidence type="ECO:0000256" key="2">
    <source>
        <dbReference type="ARBA" id="ARBA00023015"/>
    </source>
</evidence>
<reference evidence="6 7" key="1">
    <citation type="journal article" date="2012" name="Int. J. Syst. Evol. Microbiol.">
        <title>Vibrio caribbeanicus sp. nov., isolated from the marine sponge Scleritoderma cyanea.</title>
        <authorList>
            <person name="Hoffmann M."/>
            <person name="Monday S.R."/>
            <person name="Allard M.W."/>
            <person name="Strain E.A."/>
            <person name="Whittaker P."/>
            <person name="Naum M."/>
            <person name="McCarthy P.J."/>
            <person name="Lopez J.V."/>
            <person name="Fischer M."/>
            <person name="Brown E.W."/>
        </authorList>
    </citation>
    <scope>NUCLEOTIDE SEQUENCE [LARGE SCALE GENOMIC DNA]</scope>
    <source>
        <strain evidence="7">DSMZ 21326</strain>
    </source>
</reference>
<dbReference type="GO" id="GO:0003700">
    <property type="term" value="F:DNA-binding transcription factor activity"/>
    <property type="evidence" value="ECO:0007669"/>
    <property type="project" value="InterPro"/>
</dbReference>
<protein>
    <submittedName>
        <fullName evidence="6">LysR family regulatory helix-turn-helix protein 70</fullName>
    </submittedName>
</protein>
<dbReference type="Pfam" id="PF00126">
    <property type="entry name" value="HTH_1"/>
    <property type="match status" value="1"/>
</dbReference>
<gene>
    <name evidence="6" type="ORF">VISI1226_03350</name>
</gene>
<feature type="domain" description="HTH lysR-type" evidence="5">
    <location>
        <begin position="1"/>
        <end position="58"/>
    </location>
</feature>
<evidence type="ECO:0000313" key="6">
    <source>
        <dbReference type="EMBL" id="EGA68644.1"/>
    </source>
</evidence>
<dbReference type="Gene3D" id="1.10.10.10">
    <property type="entry name" value="Winged helix-like DNA-binding domain superfamily/Winged helix DNA-binding domain"/>
    <property type="match status" value="1"/>
</dbReference>
<dbReference type="eggNOG" id="COG0583">
    <property type="taxonomic scope" value="Bacteria"/>
</dbReference>
<comment type="similarity">
    <text evidence="1">Belongs to the LysR transcriptional regulatory family.</text>
</comment>
<proteinExistence type="inferred from homology"/>
<evidence type="ECO:0000313" key="7">
    <source>
        <dbReference type="Proteomes" id="UP000006228"/>
    </source>
</evidence>
<evidence type="ECO:0000256" key="1">
    <source>
        <dbReference type="ARBA" id="ARBA00009437"/>
    </source>
</evidence>
<dbReference type="EMBL" id="AEVT01000099">
    <property type="protein sequence ID" value="EGA68644.1"/>
    <property type="molecule type" value="Genomic_DNA"/>
</dbReference>
<sequence length="301" mass="33917">MNLRQIEVFTEVMRTGSITEAAKALHVSQPSISKMIAYSESKLGVQLFKRMNGKIVPTPEAMSLYKEAEQVIQSLDHFQDFCRDLGELKQTPLIINAEALIGQILVPHTIKNYRQQWPEVRFRFEIHNSVNISNHVKWRQADLGLIHFPYNDKDVEARVIREGKVVCVMPKGHPLAEKALVTSEDLAATDVIYCHGGAWLKKVLRPVMPHQNGQIQVGIEVNQFANGCLLVQQNQGVMLVDDLACYGQNWAGLVFKPFEPSIKLALGVIHRSHEPLSRPAELFIEQIKATLDELPCALPDQ</sequence>
<keyword evidence="2" id="KW-0805">Transcription regulation</keyword>
<dbReference type="PRINTS" id="PR00039">
    <property type="entry name" value="HTHLYSR"/>
</dbReference>
<evidence type="ECO:0000256" key="3">
    <source>
        <dbReference type="ARBA" id="ARBA00023125"/>
    </source>
</evidence>
<accession>E8MB61</accession>
<dbReference type="FunFam" id="1.10.10.10:FF:000001">
    <property type="entry name" value="LysR family transcriptional regulator"/>
    <property type="match status" value="1"/>
</dbReference>
<dbReference type="GO" id="GO:0043565">
    <property type="term" value="F:sequence-specific DNA binding"/>
    <property type="evidence" value="ECO:0007669"/>
    <property type="project" value="TreeGrafter"/>
</dbReference>
<dbReference type="OrthoDB" id="6624490at2"/>
<dbReference type="Proteomes" id="UP000006228">
    <property type="component" value="Unassembled WGS sequence"/>
</dbReference>
<dbReference type="PROSITE" id="PS50931">
    <property type="entry name" value="HTH_LYSR"/>
    <property type="match status" value="1"/>
</dbReference>
<dbReference type="InterPro" id="IPR036388">
    <property type="entry name" value="WH-like_DNA-bd_sf"/>
</dbReference>
<dbReference type="InterPro" id="IPR000847">
    <property type="entry name" value="LysR_HTH_N"/>
</dbReference>
<dbReference type="AlphaFoldDB" id="E8MB61"/>
<comment type="caution">
    <text evidence="6">The sequence shown here is derived from an EMBL/GenBank/DDBJ whole genome shotgun (WGS) entry which is preliminary data.</text>
</comment>
<dbReference type="SUPFAM" id="SSF53850">
    <property type="entry name" value="Periplasmic binding protein-like II"/>
    <property type="match status" value="1"/>
</dbReference>
<name>E8MB61_PHOS4</name>
<evidence type="ECO:0000256" key="4">
    <source>
        <dbReference type="ARBA" id="ARBA00023163"/>
    </source>
</evidence>
<dbReference type="PANTHER" id="PTHR30427:SF1">
    <property type="entry name" value="TRANSCRIPTIONAL ACTIVATOR PROTEIN LYSR"/>
    <property type="match status" value="1"/>
</dbReference>
<dbReference type="Pfam" id="PF03466">
    <property type="entry name" value="LysR_substrate"/>
    <property type="match status" value="1"/>
</dbReference>
<keyword evidence="3" id="KW-0238">DNA-binding</keyword>
<dbReference type="SUPFAM" id="SSF46785">
    <property type="entry name" value="Winged helix' DNA-binding domain"/>
    <property type="match status" value="1"/>
</dbReference>
<evidence type="ECO:0000259" key="5">
    <source>
        <dbReference type="PROSITE" id="PS50931"/>
    </source>
</evidence>
<organism evidence="6 7">
    <name type="scientific">Vibrio sinaloensis DSM 21326</name>
    <dbReference type="NCBI Taxonomy" id="945550"/>
    <lineage>
        <taxon>Bacteria</taxon>
        <taxon>Pseudomonadati</taxon>
        <taxon>Pseudomonadota</taxon>
        <taxon>Gammaproteobacteria</taxon>
        <taxon>Vibrionales</taxon>
        <taxon>Vibrionaceae</taxon>
        <taxon>Vibrio</taxon>
        <taxon>Vibrio oreintalis group</taxon>
    </lineage>
</organism>
<dbReference type="InterPro" id="IPR005119">
    <property type="entry name" value="LysR_subst-bd"/>
</dbReference>
<dbReference type="RefSeq" id="WP_008079938.1">
    <property type="nucleotide sequence ID" value="NZ_AEVT01000099.1"/>
</dbReference>
<dbReference type="GO" id="GO:0010628">
    <property type="term" value="P:positive regulation of gene expression"/>
    <property type="evidence" value="ECO:0007669"/>
    <property type="project" value="TreeGrafter"/>
</dbReference>
<dbReference type="PANTHER" id="PTHR30427">
    <property type="entry name" value="TRANSCRIPTIONAL ACTIVATOR PROTEIN LYSR"/>
    <property type="match status" value="1"/>
</dbReference>
<dbReference type="GeneID" id="95570792"/>
<keyword evidence="4" id="KW-0804">Transcription</keyword>
<dbReference type="InterPro" id="IPR036390">
    <property type="entry name" value="WH_DNA-bd_sf"/>
</dbReference>
<dbReference type="Gene3D" id="3.40.190.290">
    <property type="match status" value="1"/>
</dbReference>